<accession>A0A5C3FGN8</accession>
<feature type="region of interest" description="Disordered" evidence="5">
    <location>
        <begin position="282"/>
        <end position="311"/>
    </location>
</feature>
<dbReference type="SMART" id="SM00369">
    <property type="entry name" value="LRR_TYP"/>
    <property type="match status" value="4"/>
</dbReference>
<dbReference type="InterPro" id="IPR032675">
    <property type="entry name" value="LRR_dom_sf"/>
</dbReference>
<keyword evidence="4" id="KW-0677">Repeat</keyword>
<dbReference type="RefSeq" id="XP_014659082.1">
    <property type="nucleotide sequence ID" value="XM_014803596.1"/>
</dbReference>
<comment type="subcellular location">
    <subcellularLocation>
        <location evidence="1">Cytoplasm</location>
    </subcellularLocation>
</comment>
<keyword evidence="7" id="KW-1185">Reference proteome</keyword>
<evidence type="ECO:0000256" key="4">
    <source>
        <dbReference type="ARBA" id="ARBA00022737"/>
    </source>
</evidence>
<feature type="region of interest" description="Disordered" evidence="5">
    <location>
        <begin position="491"/>
        <end position="645"/>
    </location>
</feature>
<comment type="caution">
    <text evidence="6">The sequence shown here is derived from an EMBL/GenBank/DDBJ whole genome shotgun (WGS) entry which is preliminary data.</text>
</comment>
<dbReference type="Gene3D" id="3.80.10.10">
    <property type="entry name" value="Ribonuclease Inhibitor"/>
    <property type="match status" value="1"/>
</dbReference>
<evidence type="ECO:0000313" key="6">
    <source>
        <dbReference type="EMBL" id="SPO43286.1"/>
    </source>
</evidence>
<evidence type="ECO:0000256" key="3">
    <source>
        <dbReference type="ARBA" id="ARBA00022614"/>
    </source>
</evidence>
<dbReference type="InterPro" id="IPR003591">
    <property type="entry name" value="Leu-rich_rpt_typical-subtyp"/>
</dbReference>
<feature type="compositionally biased region" description="Basic residues" evidence="5">
    <location>
        <begin position="884"/>
        <end position="895"/>
    </location>
</feature>
<dbReference type="AlphaFoldDB" id="A0A5C3FGN8"/>
<feature type="compositionally biased region" description="Low complexity" evidence="5">
    <location>
        <begin position="497"/>
        <end position="506"/>
    </location>
</feature>
<feature type="compositionally biased region" description="Polar residues" evidence="5">
    <location>
        <begin position="707"/>
        <end position="731"/>
    </location>
</feature>
<evidence type="ECO:0000313" key="7">
    <source>
        <dbReference type="Proteomes" id="UP000325008"/>
    </source>
</evidence>
<dbReference type="PANTHER" id="PTHR15454">
    <property type="entry name" value="NISCHARIN RELATED"/>
    <property type="match status" value="1"/>
</dbReference>
<dbReference type="PROSITE" id="PS51450">
    <property type="entry name" value="LRR"/>
    <property type="match status" value="2"/>
</dbReference>
<dbReference type="GO" id="GO:0005737">
    <property type="term" value="C:cytoplasm"/>
    <property type="evidence" value="ECO:0007669"/>
    <property type="project" value="UniProtKB-SubCell"/>
</dbReference>
<organism evidence="6 7">
    <name type="scientific">Pseudozyma antarctica</name>
    <name type="common">Yeast</name>
    <name type="synonym">Candida antarctica</name>
    <dbReference type="NCBI Taxonomy" id="84753"/>
    <lineage>
        <taxon>Eukaryota</taxon>
        <taxon>Fungi</taxon>
        <taxon>Dikarya</taxon>
        <taxon>Basidiomycota</taxon>
        <taxon>Ustilaginomycotina</taxon>
        <taxon>Ustilaginomycetes</taxon>
        <taxon>Ustilaginales</taxon>
        <taxon>Ustilaginaceae</taxon>
        <taxon>Moesziomyces</taxon>
    </lineage>
</organism>
<gene>
    <name evidence="6" type="ORF">PSANT_00970</name>
</gene>
<evidence type="ECO:0000256" key="5">
    <source>
        <dbReference type="SAM" id="MobiDB-lite"/>
    </source>
</evidence>
<evidence type="ECO:0000256" key="1">
    <source>
        <dbReference type="ARBA" id="ARBA00004496"/>
    </source>
</evidence>
<dbReference type="OrthoDB" id="676979at2759"/>
<keyword evidence="2" id="KW-0963">Cytoplasm</keyword>
<sequence length="929" mass="99386">MDSIPAEKWVAEYARWLRIHEAKLGDAAASAAAAKRNAAAAARSASDASASTLSSTFWNVVSLGTANTSSPSPSAPTSASATAAALAARPMLLRQNPHNLYYLLIRFEALGLPVGSLDTNIPVAARPTSYFSFVAANASRKDRDDTMSISSMASRISVVSSSFSSSLSWFGGSAARADPSSDIKYIYSCFTKIPSLRLGPIPARRLIQDFEDCPGQSAVPLDVFKNLHLLELDDVDPRTLLGWDRLSIQLRSLSCKKSNIEDLTDLLVDLVILDTRRRRGEKVDPKRLRRNDPPPAETETETETDAPPSLPKDMPSLAWHFLRHLNLSSNNLTFVPVEPLLALSALTHLDLSSNLLNVVPPSLAHLPALVSLNISDNLIDSVLGIYDALPVVRVLNLAKNRLESLCGLERLYALQRVDLRANAIFEAGEVGRLAPLPAIAEVWVKDNPLVEELVDYRVDCFVEFAREARTIALDGEAPGFFERQRIAERIGSSTNGAATAARTTATSEHEEHEAQVAQDAATTSRHVTVVKNVRHRTASRSAPDAARGRGEHLDLPGQSQAKKASGSRSRSNSRSRRDGAGRRRNQRVVDLDSSPQKPMTEQRRERTLTDSDRIKHAALAGDTSAAMDSADPARTSDAATNGAAPSSTDALAAHAAMLFALPPGMAPSEPHELGKAKPRTLTSRRNPIDSNTLGRKSAARPVASDLFATSDSATNKAGATGEVSESANASAAQEHVEDSPAVLARQRIARPRTGSAAALARRSRVTTSMYDPDLSVAEPAVSLHAGPLTGLVEEGAPSAVAPASEAAKPVVAAPPGATGKERSDALRRRIEALKSEVGDDWLRLLARGGGTAGERNSVLMLSSANDESTHSSAEAEAEAVNVVRPKRTKPSKKKVRNGDESTLSGRRSTEQPHAEASTAATRRREARIS</sequence>
<dbReference type="Pfam" id="PF13855">
    <property type="entry name" value="LRR_8"/>
    <property type="match status" value="1"/>
</dbReference>
<dbReference type="SUPFAM" id="SSF52058">
    <property type="entry name" value="L domain-like"/>
    <property type="match status" value="1"/>
</dbReference>
<feature type="region of interest" description="Disordered" evidence="5">
    <location>
        <begin position="863"/>
        <end position="929"/>
    </location>
</feature>
<feature type="compositionally biased region" description="Low complexity" evidence="5">
    <location>
        <begin position="558"/>
        <end position="572"/>
    </location>
</feature>
<dbReference type="PANTHER" id="PTHR15454:SF69">
    <property type="entry name" value="SERINE_THREONINE-PROTEIN KINASE 11-INTERACTING PROTEIN"/>
    <property type="match status" value="1"/>
</dbReference>
<reference evidence="6" key="1">
    <citation type="submission" date="2018-03" db="EMBL/GenBank/DDBJ databases">
        <authorList>
            <person name="Guldener U."/>
        </authorList>
    </citation>
    <scope>NUCLEOTIDE SEQUENCE [LARGE SCALE GENOMIC DNA]</scope>
    <source>
        <strain evidence="6">ATCC34888</strain>
    </source>
</reference>
<feature type="compositionally biased region" description="Basic and acidic residues" evidence="5">
    <location>
        <begin position="282"/>
        <end position="292"/>
    </location>
</feature>
<name>A0A5C3FGN8_PSEA2</name>
<dbReference type="EMBL" id="OOIQ01000002">
    <property type="protein sequence ID" value="SPO43286.1"/>
    <property type="molecule type" value="Genomic_DNA"/>
</dbReference>
<evidence type="ECO:0000256" key="2">
    <source>
        <dbReference type="ARBA" id="ARBA00022490"/>
    </source>
</evidence>
<proteinExistence type="predicted"/>
<dbReference type="InterPro" id="IPR001611">
    <property type="entry name" value="Leu-rich_rpt"/>
</dbReference>
<feature type="region of interest" description="Disordered" evidence="5">
    <location>
        <begin position="667"/>
        <end position="761"/>
    </location>
</feature>
<protein>
    <submittedName>
        <fullName evidence="6">Uncharacterized protein</fullName>
    </submittedName>
</protein>
<feature type="compositionally biased region" description="Basic and acidic residues" evidence="5">
    <location>
        <begin position="600"/>
        <end position="615"/>
    </location>
</feature>
<feature type="compositionally biased region" description="Polar residues" evidence="5">
    <location>
        <begin position="680"/>
        <end position="694"/>
    </location>
</feature>
<keyword evidence="3" id="KW-0433">Leucine-rich repeat</keyword>
<dbReference type="Proteomes" id="UP000325008">
    <property type="component" value="Unassembled WGS sequence"/>
</dbReference>